<name>A0A3R6FVK3_9BACT</name>
<keyword evidence="1" id="KW-0812">Transmembrane</keyword>
<keyword evidence="1" id="KW-1133">Transmembrane helix</keyword>
<keyword evidence="1" id="KW-0472">Membrane</keyword>
<gene>
    <name evidence="2" type="ORF">DW079_11685</name>
</gene>
<organism evidence="2 3">
    <name type="scientific">Segatella copri</name>
    <dbReference type="NCBI Taxonomy" id="165179"/>
    <lineage>
        <taxon>Bacteria</taxon>
        <taxon>Pseudomonadati</taxon>
        <taxon>Bacteroidota</taxon>
        <taxon>Bacteroidia</taxon>
        <taxon>Bacteroidales</taxon>
        <taxon>Prevotellaceae</taxon>
        <taxon>Segatella</taxon>
    </lineage>
</organism>
<dbReference type="EMBL" id="QRNB01000070">
    <property type="protein sequence ID" value="RHK08954.1"/>
    <property type="molecule type" value="Genomic_DNA"/>
</dbReference>
<comment type="caution">
    <text evidence="2">The sequence shown here is derived from an EMBL/GenBank/DDBJ whole genome shotgun (WGS) entry which is preliminary data.</text>
</comment>
<feature type="non-terminal residue" evidence="2">
    <location>
        <position position="1"/>
    </location>
</feature>
<proteinExistence type="predicted"/>
<accession>A0A3R6FVK3</accession>
<dbReference type="Proteomes" id="UP000286211">
    <property type="component" value="Unassembled WGS sequence"/>
</dbReference>
<protein>
    <submittedName>
        <fullName evidence="2">Uncharacterized protein</fullName>
    </submittedName>
</protein>
<evidence type="ECO:0000313" key="3">
    <source>
        <dbReference type="Proteomes" id="UP000286211"/>
    </source>
</evidence>
<evidence type="ECO:0000313" key="2">
    <source>
        <dbReference type="EMBL" id="RHK08954.1"/>
    </source>
</evidence>
<reference evidence="2 3" key="1">
    <citation type="submission" date="2018-08" db="EMBL/GenBank/DDBJ databases">
        <title>A genome reference for cultivated species of the human gut microbiota.</title>
        <authorList>
            <person name="Zou Y."/>
            <person name="Xue W."/>
            <person name="Luo G."/>
        </authorList>
    </citation>
    <scope>NUCLEOTIDE SEQUENCE [LARGE SCALE GENOMIC DNA]</scope>
    <source>
        <strain evidence="2 3">AF46-2NS</strain>
    </source>
</reference>
<evidence type="ECO:0000256" key="1">
    <source>
        <dbReference type="SAM" id="Phobius"/>
    </source>
</evidence>
<dbReference type="AlphaFoldDB" id="A0A3R6FVK3"/>
<sequence length="66" mass="8134">LMIGLTFSFIFNNPFHRERFLLFIFNNPFHRERFLLLFHINLFIFLKKMFLLSLSSLKLCNFAEKF</sequence>
<feature type="transmembrane region" description="Helical" evidence="1">
    <location>
        <begin position="34"/>
        <end position="57"/>
    </location>
</feature>